<evidence type="ECO:0000313" key="2">
    <source>
        <dbReference type="Proteomes" id="UP000066487"/>
    </source>
</evidence>
<reference evidence="2" key="1">
    <citation type="submission" date="2015-09" db="EMBL/GenBank/DDBJ databases">
        <title>Whole genome sequence of Pseudomonas fluorescens FW300-N2E3.</title>
        <authorList>
            <person name="Ray J."/>
            <person name="Melnyk R."/>
            <person name="Deutschbauer A."/>
        </authorList>
    </citation>
    <scope>NUCLEOTIDE SEQUENCE [LARGE SCALE GENOMIC DNA]</scope>
    <source>
        <strain evidence="2">FW300-N2E3</strain>
    </source>
</reference>
<sequence length="84" mass="9298">MTVKVLEFKREGWRDAVRSLRKIADDLESGRREACSVGVIGLRSERGGIDVFGFGPMANDMQSLALFRLGEQKLIDVLLEGGET</sequence>
<name>A0A0N7H0Y0_PSEFL</name>
<accession>A0A0N7H0Y0</accession>
<protein>
    <submittedName>
        <fullName evidence="1">Uncharacterized protein</fullName>
    </submittedName>
</protein>
<reference evidence="1 2" key="2">
    <citation type="journal article" date="2018" name="Nature">
        <title>Mutant phenotypes for thousands of bacterial genes of unknown function.</title>
        <authorList>
            <person name="Price M.N."/>
            <person name="Wetmore K.M."/>
            <person name="Waters R.J."/>
            <person name="Callaghan M."/>
            <person name="Ray J."/>
            <person name="Liu H."/>
            <person name="Kuehl J.V."/>
            <person name="Melnyk R.A."/>
            <person name="Lamson J.S."/>
            <person name="Suh Y."/>
            <person name="Carlson H.K."/>
            <person name="Esquivel Z."/>
            <person name="Sadeeshkumar H."/>
            <person name="Chakraborty R."/>
            <person name="Zane G.M."/>
            <person name="Rubin B.E."/>
            <person name="Wall J.D."/>
            <person name="Visel A."/>
            <person name="Bristow J."/>
            <person name="Blow M.J."/>
            <person name="Arkin A.P."/>
            <person name="Deutschbauer A.M."/>
        </authorList>
    </citation>
    <scope>NUCLEOTIDE SEQUENCE [LARGE SCALE GENOMIC DNA]</scope>
    <source>
        <strain evidence="1 2">FW300-N2E3</strain>
    </source>
</reference>
<dbReference type="RefSeq" id="WP_054597598.1">
    <property type="nucleotide sequence ID" value="NZ_CP012830.1"/>
</dbReference>
<gene>
    <name evidence="1" type="ORF">AO353_26270</name>
</gene>
<dbReference type="OrthoDB" id="6894846at2"/>
<organism evidence="1 2">
    <name type="scientific">Pseudomonas fluorescens</name>
    <dbReference type="NCBI Taxonomy" id="294"/>
    <lineage>
        <taxon>Bacteria</taxon>
        <taxon>Pseudomonadati</taxon>
        <taxon>Pseudomonadota</taxon>
        <taxon>Gammaproteobacteria</taxon>
        <taxon>Pseudomonadales</taxon>
        <taxon>Pseudomonadaceae</taxon>
        <taxon>Pseudomonas</taxon>
    </lineage>
</organism>
<proteinExistence type="predicted"/>
<dbReference type="Proteomes" id="UP000066487">
    <property type="component" value="Chromosome"/>
</dbReference>
<evidence type="ECO:0000313" key="1">
    <source>
        <dbReference type="EMBL" id="ALI04396.1"/>
    </source>
</evidence>
<dbReference type="AlphaFoldDB" id="A0A0N7H0Y0"/>
<dbReference type="EMBL" id="CP012830">
    <property type="protein sequence ID" value="ALI04396.1"/>
    <property type="molecule type" value="Genomic_DNA"/>
</dbReference>